<feature type="region of interest" description="Disordered" evidence="1">
    <location>
        <begin position="171"/>
        <end position="201"/>
    </location>
</feature>
<comment type="caution">
    <text evidence="4">The sequence shown here is derived from an EMBL/GenBank/DDBJ whole genome shotgun (WGS) entry which is preliminary data.</text>
</comment>
<dbReference type="RefSeq" id="WP_327793365.1">
    <property type="nucleotide sequence ID" value="NZ_JADQAZ010000001.1"/>
</dbReference>
<feature type="region of interest" description="Disordered" evidence="1">
    <location>
        <begin position="65"/>
        <end position="84"/>
    </location>
</feature>
<evidence type="ECO:0000313" key="5">
    <source>
        <dbReference type="Proteomes" id="UP001315686"/>
    </source>
</evidence>
<protein>
    <submittedName>
        <fullName evidence="4">LysM peptidoglycan-binding domain-containing protein</fullName>
    </submittedName>
</protein>
<evidence type="ECO:0000256" key="1">
    <source>
        <dbReference type="SAM" id="MobiDB-lite"/>
    </source>
</evidence>
<dbReference type="Pfam" id="PF01476">
    <property type="entry name" value="LysM"/>
    <property type="match status" value="1"/>
</dbReference>
<feature type="domain" description="LysM" evidence="3">
    <location>
        <begin position="349"/>
        <end position="398"/>
    </location>
</feature>
<gene>
    <name evidence="4" type="ORF">IV417_07320</name>
</gene>
<dbReference type="Proteomes" id="UP001315686">
    <property type="component" value="Unassembled WGS sequence"/>
</dbReference>
<dbReference type="AlphaFoldDB" id="A0AAP2CMT9"/>
<dbReference type="PANTHER" id="PTHR34700:SF4">
    <property type="entry name" value="PHAGE-LIKE ELEMENT PBSX PROTEIN XKDP"/>
    <property type="match status" value="1"/>
</dbReference>
<dbReference type="PANTHER" id="PTHR34700">
    <property type="entry name" value="POTASSIUM BINDING PROTEIN KBP"/>
    <property type="match status" value="1"/>
</dbReference>
<dbReference type="EMBL" id="JADQAZ010000001">
    <property type="protein sequence ID" value="MBT0957189.1"/>
    <property type="molecule type" value="Genomic_DNA"/>
</dbReference>
<dbReference type="InterPro" id="IPR052196">
    <property type="entry name" value="Bact_Kbp"/>
</dbReference>
<reference evidence="4 5" key="1">
    <citation type="journal article" date="2021" name="Arch. Microbiol.">
        <title>Harenicola maris gen. nov., sp. nov. isolated from the Sea of Japan shallow sediments.</title>
        <authorList>
            <person name="Romanenko L.A."/>
            <person name="Kurilenko V.V."/>
            <person name="Chernysheva N.Y."/>
            <person name="Tekutyeva L.A."/>
            <person name="Velansky P.V."/>
            <person name="Svetashev V.I."/>
            <person name="Isaeva M.P."/>
        </authorList>
    </citation>
    <scope>NUCLEOTIDE SEQUENCE [LARGE SCALE GENOMIC DNA]</scope>
    <source>
        <strain evidence="4 5">KMM 3653</strain>
    </source>
</reference>
<dbReference type="SMART" id="SM00257">
    <property type="entry name" value="LysM"/>
    <property type="match status" value="1"/>
</dbReference>
<dbReference type="InterPro" id="IPR018392">
    <property type="entry name" value="LysM"/>
</dbReference>
<dbReference type="PROSITE" id="PS51782">
    <property type="entry name" value="LYSM"/>
    <property type="match status" value="1"/>
</dbReference>
<keyword evidence="2" id="KW-0812">Transmembrane</keyword>
<sequence length="400" mass="41229">MPEPSTTARSRTPLIAGLLVFGLGFGGAVFFAQQGKTPEGQGALAPIATDPTTAPTTDLTTAPEIAETTPEAPPEPEASPTAPSFDVVRVDPQGGALIAGRAEPGQSVQLMLDGVEVSNVQTQEGGGFVAMLDLPGSEAPQVLTLTSSDEEGPVASSEASVILAPILAPEAEEAEEDESAPITDNSTETAEPTEPTPADPPRAVLLASAEGVKVLQPATRASTAPASLPAKALVLDAISYGTDGSVVLTGRGKAAPETASEDDTGHVRIYLDNTAVKTAPLAPDGTWESPLSDVAEGVYTLRVDQLDAEGRVASRFETPFKRESAAVLDRALDRARPVPAETGAALTVQVVTVQPGATLWAIASDRYGDGTAYVKVFEANASQIRDADLIYPGQVFDLPE</sequence>
<dbReference type="InterPro" id="IPR036779">
    <property type="entry name" value="LysM_dom_sf"/>
</dbReference>
<evidence type="ECO:0000256" key="2">
    <source>
        <dbReference type="SAM" id="Phobius"/>
    </source>
</evidence>
<accession>A0AAP2CMT9</accession>
<keyword evidence="2" id="KW-0472">Membrane</keyword>
<keyword evidence="5" id="KW-1185">Reference proteome</keyword>
<dbReference type="Gene3D" id="3.10.350.10">
    <property type="entry name" value="LysM domain"/>
    <property type="match status" value="1"/>
</dbReference>
<evidence type="ECO:0000259" key="3">
    <source>
        <dbReference type="PROSITE" id="PS51782"/>
    </source>
</evidence>
<dbReference type="CDD" id="cd00118">
    <property type="entry name" value="LysM"/>
    <property type="match status" value="1"/>
</dbReference>
<organism evidence="4 5">
    <name type="scientific">Harenicola maris</name>
    <dbReference type="NCBI Taxonomy" id="2841044"/>
    <lineage>
        <taxon>Bacteria</taxon>
        <taxon>Pseudomonadati</taxon>
        <taxon>Pseudomonadota</taxon>
        <taxon>Alphaproteobacteria</taxon>
        <taxon>Rhodobacterales</taxon>
        <taxon>Paracoccaceae</taxon>
        <taxon>Harenicola</taxon>
    </lineage>
</organism>
<evidence type="ECO:0000313" key="4">
    <source>
        <dbReference type="EMBL" id="MBT0957189.1"/>
    </source>
</evidence>
<keyword evidence="2" id="KW-1133">Transmembrane helix</keyword>
<feature type="transmembrane region" description="Helical" evidence="2">
    <location>
        <begin position="12"/>
        <end position="32"/>
    </location>
</feature>
<name>A0AAP2CMT9_9RHOB</name>
<proteinExistence type="predicted"/>